<protein>
    <submittedName>
        <fullName evidence="6">U3 small nucleolar RNA-associated protein 14 homolog B</fullName>
    </submittedName>
</protein>
<dbReference type="GO" id="GO:0032040">
    <property type="term" value="C:small-subunit processome"/>
    <property type="evidence" value="ECO:0007669"/>
    <property type="project" value="InterPro"/>
</dbReference>
<dbReference type="Proteomes" id="UP000887013">
    <property type="component" value="Unassembled WGS sequence"/>
</dbReference>
<feature type="compositionally biased region" description="Basic and acidic residues" evidence="5">
    <location>
        <begin position="54"/>
        <end position="69"/>
    </location>
</feature>
<name>A0A8X6UUL4_NEPPI</name>
<dbReference type="OrthoDB" id="277439at2759"/>
<dbReference type="AlphaFoldDB" id="A0A8X6UUL4"/>
<evidence type="ECO:0000313" key="7">
    <source>
        <dbReference type="Proteomes" id="UP000887013"/>
    </source>
</evidence>
<organism evidence="6 7">
    <name type="scientific">Nephila pilipes</name>
    <name type="common">Giant wood spider</name>
    <name type="synonym">Nephila maculata</name>
    <dbReference type="NCBI Taxonomy" id="299642"/>
    <lineage>
        <taxon>Eukaryota</taxon>
        <taxon>Metazoa</taxon>
        <taxon>Ecdysozoa</taxon>
        <taxon>Arthropoda</taxon>
        <taxon>Chelicerata</taxon>
        <taxon>Arachnida</taxon>
        <taxon>Araneae</taxon>
        <taxon>Araneomorphae</taxon>
        <taxon>Entelegynae</taxon>
        <taxon>Araneoidea</taxon>
        <taxon>Nephilidae</taxon>
        <taxon>Nephila</taxon>
    </lineage>
</organism>
<dbReference type="PANTHER" id="PTHR14150:SF12">
    <property type="entry name" value="U3 SMALL NUCLEOLAR RNA-ASSOCIATED PROTEIN 14 HOMOLOG A"/>
    <property type="match status" value="1"/>
</dbReference>
<evidence type="ECO:0000256" key="4">
    <source>
        <dbReference type="ARBA" id="ARBA00023242"/>
    </source>
</evidence>
<feature type="region of interest" description="Disordered" evidence="5">
    <location>
        <begin position="50"/>
        <end position="74"/>
    </location>
</feature>
<gene>
    <name evidence="6" type="primary">Utp14b</name>
    <name evidence="6" type="ORF">NPIL_11131</name>
</gene>
<evidence type="ECO:0000256" key="2">
    <source>
        <dbReference type="ARBA" id="ARBA00007774"/>
    </source>
</evidence>
<dbReference type="GO" id="GO:0006364">
    <property type="term" value="P:rRNA processing"/>
    <property type="evidence" value="ECO:0007669"/>
    <property type="project" value="InterPro"/>
</dbReference>
<keyword evidence="4" id="KW-0539">Nucleus</keyword>
<proteinExistence type="inferred from homology"/>
<reference evidence="6" key="1">
    <citation type="submission" date="2020-08" db="EMBL/GenBank/DDBJ databases">
        <title>Multicomponent nature underlies the extraordinary mechanical properties of spider dragline silk.</title>
        <authorList>
            <person name="Kono N."/>
            <person name="Nakamura H."/>
            <person name="Mori M."/>
            <person name="Yoshida Y."/>
            <person name="Ohtoshi R."/>
            <person name="Malay A.D."/>
            <person name="Moran D.A.P."/>
            <person name="Tomita M."/>
            <person name="Numata K."/>
            <person name="Arakawa K."/>
        </authorList>
    </citation>
    <scope>NUCLEOTIDE SEQUENCE</scope>
</reference>
<dbReference type="PANTHER" id="PTHR14150">
    <property type="entry name" value="U3 SMALL NUCLEOLAR RNA-ASSOCIATED PROTEIN 14"/>
    <property type="match status" value="1"/>
</dbReference>
<keyword evidence="3" id="KW-0597">Phosphoprotein</keyword>
<dbReference type="Pfam" id="PF04615">
    <property type="entry name" value="Utp14"/>
    <property type="match status" value="2"/>
</dbReference>
<comment type="similarity">
    <text evidence="2">Belongs to the UTP14 family.</text>
</comment>
<keyword evidence="7" id="KW-1185">Reference proteome</keyword>
<evidence type="ECO:0000313" key="6">
    <source>
        <dbReference type="EMBL" id="GFU45270.1"/>
    </source>
</evidence>
<accession>A0A8X6UUL4</accession>
<evidence type="ECO:0000256" key="1">
    <source>
        <dbReference type="ARBA" id="ARBA00004604"/>
    </source>
</evidence>
<dbReference type="EMBL" id="BMAW01085956">
    <property type="protein sequence ID" value="GFU45270.1"/>
    <property type="molecule type" value="Genomic_DNA"/>
</dbReference>
<evidence type="ECO:0000256" key="5">
    <source>
        <dbReference type="SAM" id="MobiDB-lite"/>
    </source>
</evidence>
<comment type="caution">
    <text evidence="6">The sequence shown here is derived from an EMBL/GenBank/DDBJ whole genome shotgun (WGS) entry which is preliminary data.</text>
</comment>
<evidence type="ECO:0000256" key="3">
    <source>
        <dbReference type="ARBA" id="ARBA00022553"/>
    </source>
</evidence>
<dbReference type="InterPro" id="IPR006709">
    <property type="entry name" value="SSU_processome_Utp14"/>
</dbReference>
<sequence>MKRKQKSQSEEEWEVSNFEIEEEEDVYKVTNTTSLNDSSKIYTVPGVSIEEDMMSDKKEDEVSKSDQNAKGKRKLISAVSAQRSEVNNNMSEFNLLEGGEETVNLNEIIKTSQKLAGQDSVKKQLNKMKNFRTVSVPLSKKDLTKMKRTIAYDKVCDEMTRWEPIVNNNRTAEQTIFPLKKPDFQIESFEKTAEKYVTKHPVEIAVNELLKKSENVLKKENQMTEAEEKALKAMSLEEAKLRHDELMRHRALLSYQAEKARRQNKIKSKRYHRLLKKDKLKKLMKEFEELEKVDPAKALEKVMEADKVRILERMTLKHRNTGKWAKVLKLRAKYNPEARSALKEDLIIGRKLKEKLPEVDKTINKLKSCLGITSIENTEMIMHTDGLIEESGDIVPFSEMECEAECSEVLEDFQHLSKSNSFQRKHLQKETNTKGGKEHLKATSTEKASDFVDMGFISEANVLNSCNPSSVTIGDHLDEVEGDDEESEGIKNVSEAFADEDIIAEFREDKKAAEEANKPKGLDLYLPGWGSWGGKGIKVSENKKRRFHIAPLEEPAAKKSTIDNVIINENVNKKASVHQVSSLPFPFTNIHSFESYIRQPVGHTWNPPSSFKKLIEPKVVTKAGKVIEPIDADDVVLNETRRKPLKHGRKLKPGLKVF</sequence>
<comment type="subcellular location">
    <subcellularLocation>
        <location evidence="1">Nucleus</location>
        <location evidence="1">Nucleolus</location>
    </subcellularLocation>
</comment>